<feature type="domain" description="Flavodoxin-like" evidence="1">
    <location>
        <begin position="13"/>
        <end position="168"/>
    </location>
</feature>
<dbReference type="PROSITE" id="PS50902">
    <property type="entry name" value="FLAVODOXIN_LIKE"/>
    <property type="match status" value="1"/>
</dbReference>
<organism evidence="2 3">
    <name type="scientific">Actinoplanes digitatis</name>
    <dbReference type="NCBI Taxonomy" id="1868"/>
    <lineage>
        <taxon>Bacteria</taxon>
        <taxon>Bacillati</taxon>
        <taxon>Actinomycetota</taxon>
        <taxon>Actinomycetes</taxon>
        <taxon>Micromonosporales</taxon>
        <taxon>Micromonosporaceae</taxon>
        <taxon>Actinoplanes</taxon>
    </lineage>
</organism>
<keyword evidence="3" id="KW-1185">Reference proteome</keyword>
<evidence type="ECO:0000313" key="2">
    <source>
        <dbReference type="EMBL" id="MBB4765019.1"/>
    </source>
</evidence>
<evidence type="ECO:0000259" key="1">
    <source>
        <dbReference type="PROSITE" id="PS50902"/>
    </source>
</evidence>
<dbReference type="InterPro" id="IPR008254">
    <property type="entry name" value="Flavodoxin/NO_synth"/>
</dbReference>
<name>A0A7W7MSX2_9ACTN</name>
<gene>
    <name evidence="2" type="ORF">BJ971_005575</name>
</gene>
<dbReference type="Proteomes" id="UP000578112">
    <property type="component" value="Unassembled WGS sequence"/>
</dbReference>
<protein>
    <submittedName>
        <fullName evidence="2">Flavorubredoxin</fullName>
    </submittedName>
</protein>
<dbReference type="GO" id="GO:0010181">
    <property type="term" value="F:FMN binding"/>
    <property type="evidence" value="ECO:0007669"/>
    <property type="project" value="InterPro"/>
</dbReference>
<dbReference type="RefSeq" id="WP_239087428.1">
    <property type="nucleotide sequence ID" value="NZ_BOMK01000025.1"/>
</dbReference>
<reference evidence="2 3" key="1">
    <citation type="submission" date="2020-08" db="EMBL/GenBank/DDBJ databases">
        <title>Sequencing the genomes of 1000 actinobacteria strains.</title>
        <authorList>
            <person name="Klenk H.-P."/>
        </authorList>
    </citation>
    <scope>NUCLEOTIDE SEQUENCE [LARGE SCALE GENOMIC DNA]</scope>
    <source>
        <strain evidence="2 3">DSM 43149</strain>
    </source>
</reference>
<dbReference type="InterPro" id="IPR029039">
    <property type="entry name" value="Flavoprotein-like_sf"/>
</dbReference>
<dbReference type="SUPFAM" id="SSF52218">
    <property type="entry name" value="Flavoproteins"/>
    <property type="match status" value="1"/>
</dbReference>
<evidence type="ECO:0000313" key="3">
    <source>
        <dbReference type="Proteomes" id="UP000578112"/>
    </source>
</evidence>
<dbReference type="Pfam" id="PF00258">
    <property type="entry name" value="Flavodoxin_1"/>
    <property type="match status" value="1"/>
</dbReference>
<comment type="caution">
    <text evidence="2">The sequence shown here is derived from an EMBL/GenBank/DDBJ whole genome shotgun (WGS) entry which is preliminary data.</text>
</comment>
<accession>A0A7W7MSX2</accession>
<dbReference type="Gene3D" id="3.40.50.360">
    <property type="match status" value="1"/>
</dbReference>
<dbReference type="EMBL" id="JACHNH010000001">
    <property type="protein sequence ID" value="MBB4765019.1"/>
    <property type="molecule type" value="Genomic_DNA"/>
</dbReference>
<dbReference type="AlphaFoldDB" id="A0A7W7MSX2"/>
<proteinExistence type="predicted"/>
<sequence length="168" mass="17169">MVAVLEFGATMNVLVVTETCFGNTARVADAIVAGLRSHGAVVTVADAASAPAVDHVDLLLVGAPTHSMGLPGPGTRRQAEAKGGNPPAIGVAEWLNALPGKQTCRGAAFDTVTGRGFFSGSAAKGIEKRLRRHGVDVVARESFLVNAMEGPPADGELARAERWGASLG</sequence>